<reference evidence="2" key="1">
    <citation type="journal article" date="2017" name="bioRxiv">
        <title>Comparative analysis of the genomes of Stylophora pistillata and Acropora digitifera provides evidence for extensive differences between species of corals.</title>
        <authorList>
            <person name="Voolstra C.R."/>
            <person name="Li Y."/>
            <person name="Liew Y.J."/>
            <person name="Baumgarten S."/>
            <person name="Zoccola D."/>
            <person name="Flot J.-F."/>
            <person name="Tambutte S."/>
            <person name="Allemand D."/>
            <person name="Aranda M."/>
        </authorList>
    </citation>
    <scope>NUCLEOTIDE SEQUENCE [LARGE SCALE GENOMIC DNA]</scope>
</reference>
<protein>
    <submittedName>
        <fullName evidence="1">Uncharacterized protein</fullName>
    </submittedName>
</protein>
<gene>
    <name evidence="1" type="ORF">AWC38_SpisGene23142</name>
</gene>
<keyword evidence="2" id="KW-1185">Reference proteome</keyword>
<dbReference type="AlphaFoldDB" id="A0A2B4R3B8"/>
<comment type="caution">
    <text evidence="1">The sequence shown here is derived from an EMBL/GenBank/DDBJ whole genome shotgun (WGS) entry which is preliminary data.</text>
</comment>
<name>A0A2B4R3B8_STYPI</name>
<sequence length="314" mass="35223">MKIFLISTIDCTSNPPGNTPAHEQKLFLVAESSLLSLFEFCPVCRTECDKLVNSRIGTRITVMQKCLSCSFTRSWDSQPSIGDTPLGNIMMSSGILFGGGSPAKVLKIMGHMNVVTIGYSTFMKHQKKYLHAAVERTYRQQQSSLLDSIRAEGKKLILGGDGRCDSPGHSAKYGSYSLMDLEQNKILDSQLVQSNEVKNSNAMERSLQFLTAQGLSVHTLITDTHVQIRKHMREKWPALKHRLDGWHIGKAFQKRKTAVVSKWKKSVVNHMFWCAASTDDDDDEDLKEAKWVSITNHIMNKHLGHETNSLSNVL</sequence>
<dbReference type="STRING" id="50429.A0A2B4R3B8"/>
<proteinExistence type="predicted"/>
<dbReference type="EMBL" id="LSMT01001164">
    <property type="protein sequence ID" value="PFX12834.1"/>
    <property type="molecule type" value="Genomic_DNA"/>
</dbReference>
<dbReference type="Proteomes" id="UP000225706">
    <property type="component" value="Unassembled WGS sequence"/>
</dbReference>
<dbReference type="OrthoDB" id="5972862at2759"/>
<dbReference type="PANTHER" id="PTHR31751:SF42">
    <property type="entry name" value="PROTEIN CBG10204"/>
    <property type="match status" value="1"/>
</dbReference>
<dbReference type="PANTHER" id="PTHR31751">
    <property type="entry name" value="SI:CH211-108C17.2-RELATED-RELATED"/>
    <property type="match status" value="1"/>
</dbReference>
<organism evidence="1 2">
    <name type="scientific">Stylophora pistillata</name>
    <name type="common">Smooth cauliflower coral</name>
    <dbReference type="NCBI Taxonomy" id="50429"/>
    <lineage>
        <taxon>Eukaryota</taxon>
        <taxon>Metazoa</taxon>
        <taxon>Cnidaria</taxon>
        <taxon>Anthozoa</taxon>
        <taxon>Hexacorallia</taxon>
        <taxon>Scleractinia</taxon>
        <taxon>Astrocoeniina</taxon>
        <taxon>Pocilloporidae</taxon>
        <taxon>Stylophora</taxon>
    </lineage>
</organism>
<accession>A0A2B4R3B8</accession>
<evidence type="ECO:0000313" key="2">
    <source>
        <dbReference type="Proteomes" id="UP000225706"/>
    </source>
</evidence>
<evidence type="ECO:0000313" key="1">
    <source>
        <dbReference type="EMBL" id="PFX12834.1"/>
    </source>
</evidence>